<evidence type="ECO:0000313" key="1">
    <source>
        <dbReference type="EMBL" id="KIM21433.1"/>
    </source>
</evidence>
<protein>
    <submittedName>
        <fullName evidence="1">Uncharacterized protein</fullName>
    </submittedName>
</protein>
<gene>
    <name evidence="1" type="ORF">M408DRAFT_104022</name>
</gene>
<organism evidence="1 2">
    <name type="scientific">Serendipita vermifera MAFF 305830</name>
    <dbReference type="NCBI Taxonomy" id="933852"/>
    <lineage>
        <taxon>Eukaryota</taxon>
        <taxon>Fungi</taxon>
        <taxon>Dikarya</taxon>
        <taxon>Basidiomycota</taxon>
        <taxon>Agaricomycotina</taxon>
        <taxon>Agaricomycetes</taxon>
        <taxon>Sebacinales</taxon>
        <taxon>Serendipitaceae</taxon>
        <taxon>Serendipita</taxon>
    </lineage>
</organism>
<keyword evidence="2" id="KW-1185">Reference proteome</keyword>
<evidence type="ECO:0000313" key="2">
    <source>
        <dbReference type="Proteomes" id="UP000054097"/>
    </source>
</evidence>
<dbReference type="AlphaFoldDB" id="A0A0C2W4M7"/>
<reference evidence="1 2" key="1">
    <citation type="submission" date="2014-04" db="EMBL/GenBank/DDBJ databases">
        <authorList>
            <consortium name="DOE Joint Genome Institute"/>
            <person name="Kuo A."/>
            <person name="Zuccaro A."/>
            <person name="Kohler A."/>
            <person name="Nagy L.G."/>
            <person name="Floudas D."/>
            <person name="Copeland A."/>
            <person name="Barry K.W."/>
            <person name="Cichocki N."/>
            <person name="Veneault-Fourrey C."/>
            <person name="LaButti K."/>
            <person name="Lindquist E.A."/>
            <person name="Lipzen A."/>
            <person name="Lundell T."/>
            <person name="Morin E."/>
            <person name="Murat C."/>
            <person name="Sun H."/>
            <person name="Tunlid A."/>
            <person name="Henrissat B."/>
            <person name="Grigoriev I.V."/>
            <person name="Hibbett D.S."/>
            <person name="Martin F."/>
            <person name="Nordberg H.P."/>
            <person name="Cantor M.N."/>
            <person name="Hua S.X."/>
        </authorList>
    </citation>
    <scope>NUCLEOTIDE SEQUENCE [LARGE SCALE GENOMIC DNA]</scope>
    <source>
        <strain evidence="1 2">MAFF 305830</strain>
    </source>
</reference>
<dbReference type="EMBL" id="KN824383">
    <property type="protein sequence ID" value="KIM21433.1"/>
    <property type="molecule type" value="Genomic_DNA"/>
</dbReference>
<dbReference type="HOGENOM" id="CLU_2741625_0_0_1"/>
<name>A0A0C2W4M7_SERVB</name>
<sequence length="71" mass="8255">MRVFDVPWPLRTGVLGLVRCCRAGELKAANECITEWFSFVHVQHKQSIHENCPQLTESIALREFSRRSLQK</sequence>
<proteinExistence type="predicted"/>
<dbReference type="Proteomes" id="UP000054097">
    <property type="component" value="Unassembled WGS sequence"/>
</dbReference>
<accession>A0A0C2W4M7</accession>
<reference evidence="2" key="2">
    <citation type="submission" date="2015-01" db="EMBL/GenBank/DDBJ databases">
        <title>Evolutionary Origins and Diversification of the Mycorrhizal Mutualists.</title>
        <authorList>
            <consortium name="DOE Joint Genome Institute"/>
            <consortium name="Mycorrhizal Genomics Consortium"/>
            <person name="Kohler A."/>
            <person name="Kuo A."/>
            <person name="Nagy L.G."/>
            <person name="Floudas D."/>
            <person name="Copeland A."/>
            <person name="Barry K.W."/>
            <person name="Cichocki N."/>
            <person name="Veneault-Fourrey C."/>
            <person name="LaButti K."/>
            <person name="Lindquist E.A."/>
            <person name="Lipzen A."/>
            <person name="Lundell T."/>
            <person name="Morin E."/>
            <person name="Murat C."/>
            <person name="Riley R."/>
            <person name="Ohm R."/>
            <person name="Sun H."/>
            <person name="Tunlid A."/>
            <person name="Henrissat B."/>
            <person name="Grigoriev I.V."/>
            <person name="Hibbett D.S."/>
            <person name="Martin F."/>
        </authorList>
    </citation>
    <scope>NUCLEOTIDE SEQUENCE [LARGE SCALE GENOMIC DNA]</scope>
    <source>
        <strain evidence="2">MAFF 305830</strain>
    </source>
</reference>